<gene>
    <name evidence="4" type="ORF">H0H81_004152</name>
</gene>
<name>A0A9P7GSH7_9AGAR</name>
<dbReference type="Gene3D" id="3.40.309.10">
    <property type="entry name" value="Aldehyde Dehydrogenase, Chain A, domain 2"/>
    <property type="match status" value="1"/>
</dbReference>
<comment type="similarity">
    <text evidence="1">Belongs to the aldehyde dehydrogenase family.</text>
</comment>
<protein>
    <recommendedName>
        <fullName evidence="3">Aldehyde dehydrogenase domain-containing protein</fullName>
    </recommendedName>
</protein>
<keyword evidence="5" id="KW-1185">Reference proteome</keyword>
<proteinExistence type="inferred from homology"/>
<feature type="domain" description="Aldehyde dehydrogenase" evidence="3">
    <location>
        <begin position="6"/>
        <end position="195"/>
    </location>
</feature>
<evidence type="ECO:0000259" key="3">
    <source>
        <dbReference type="Pfam" id="PF00171"/>
    </source>
</evidence>
<dbReference type="Pfam" id="PF00171">
    <property type="entry name" value="Aldedh"/>
    <property type="match status" value="2"/>
</dbReference>
<dbReference type="InterPro" id="IPR016162">
    <property type="entry name" value="Ald_DH_N"/>
</dbReference>
<keyword evidence="2" id="KW-0520">NAD</keyword>
<dbReference type="InterPro" id="IPR015590">
    <property type="entry name" value="Aldehyde_DH_dom"/>
</dbReference>
<feature type="non-terminal residue" evidence="4">
    <location>
        <position position="1"/>
    </location>
</feature>
<dbReference type="Gene3D" id="3.40.605.10">
    <property type="entry name" value="Aldehyde Dehydrogenase, Chain A, domain 1"/>
    <property type="match status" value="1"/>
</dbReference>
<evidence type="ECO:0000256" key="2">
    <source>
        <dbReference type="ARBA" id="ARBA00023027"/>
    </source>
</evidence>
<dbReference type="OrthoDB" id="310895at2759"/>
<evidence type="ECO:0000313" key="5">
    <source>
        <dbReference type="Proteomes" id="UP000717328"/>
    </source>
</evidence>
<dbReference type="GO" id="GO:0016620">
    <property type="term" value="F:oxidoreductase activity, acting on the aldehyde or oxo group of donors, NAD or NADP as acceptor"/>
    <property type="evidence" value="ECO:0007669"/>
    <property type="project" value="InterPro"/>
</dbReference>
<dbReference type="SUPFAM" id="SSF53720">
    <property type="entry name" value="ALDH-like"/>
    <property type="match status" value="1"/>
</dbReference>
<dbReference type="Proteomes" id="UP000717328">
    <property type="component" value="Unassembled WGS sequence"/>
</dbReference>
<reference evidence="4" key="2">
    <citation type="submission" date="2021-10" db="EMBL/GenBank/DDBJ databases">
        <title>Phylogenomics reveals ancestral predisposition of the termite-cultivated fungus Termitomyces towards a domesticated lifestyle.</title>
        <authorList>
            <person name="Auxier B."/>
            <person name="Grum-Grzhimaylo A."/>
            <person name="Cardenas M.E."/>
            <person name="Lodge J.D."/>
            <person name="Laessoe T."/>
            <person name="Pedersen O."/>
            <person name="Smith M.E."/>
            <person name="Kuyper T.W."/>
            <person name="Franco-Molano E.A."/>
            <person name="Baroni T.J."/>
            <person name="Aanen D.K."/>
        </authorList>
    </citation>
    <scope>NUCLEOTIDE SEQUENCE</scope>
    <source>
        <strain evidence="4">D49</strain>
    </source>
</reference>
<dbReference type="InterPro" id="IPR016161">
    <property type="entry name" value="Ald_DH/histidinol_DH"/>
</dbReference>
<dbReference type="PANTHER" id="PTHR43860">
    <property type="entry name" value="BETAINE ALDEHYDE DEHYDROGENASE"/>
    <property type="match status" value="1"/>
</dbReference>
<accession>A0A9P7GSH7</accession>
<dbReference type="AlphaFoldDB" id="A0A9P7GSH7"/>
<feature type="domain" description="Aldehyde dehydrogenase" evidence="3">
    <location>
        <begin position="196"/>
        <end position="343"/>
    </location>
</feature>
<reference evidence="4" key="1">
    <citation type="submission" date="2021-02" db="EMBL/GenBank/DDBJ databases">
        <authorList>
            <person name="Nieuwenhuis M."/>
            <person name="Van De Peppel L.J.J."/>
        </authorList>
    </citation>
    <scope>NUCLEOTIDE SEQUENCE</scope>
    <source>
        <strain evidence="4">D49</strain>
    </source>
</reference>
<comment type="caution">
    <text evidence="4">The sequence shown here is derived from an EMBL/GenBank/DDBJ whole genome shotgun (WGS) entry which is preliminary data.</text>
</comment>
<dbReference type="PANTHER" id="PTHR43860:SF2">
    <property type="entry name" value="BETAINE ALDEHYDE DEHYDROGENASE-RELATED"/>
    <property type="match status" value="1"/>
</dbReference>
<evidence type="ECO:0000256" key="1">
    <source>
        <dbReference type="ARBA" id="ARBA00009986"/>
    </source>
</evidence>
<dbReference type="InterPro" id="IPR016163">
    <property type="entry name" value="Ald_DH_C"/>
</dbReference>
<evidence type="ECO:0000313" key="4">
    <source>
        <dbReference type="EMBL" id="KAG5652660.1"/>
    </source>
</evidence>
<sequence length="366" mass="39954">VVSVSPKIVDYAIDNAQRAFESGVWSRAPAIYRSKVLSKLARILEERVPELAKIETLQTGRTIREMNAQLGRLPEWISDYFAALLRIQQGLVTPTQDNCKKIYPFSTSVAMSYLGLQPFNHPLLIAVKKIAPALAAGNSIIMKPSELAPISVLEFSEMAEAAGVPPDVLTVLPGLGPTIGKAIVSHVHIRKIDITAPILVFEDTDVSCAVNGIAFASFVASGQTCVSGTRILVQDAIYDEFLSALEVKVKSITSRMGDPMNPYSTMGPIISMHHLERIEYMVSETTGSIVCGGQRMSGLSPLDGFDYSKGAFYAPTIVENISSSDVLWQEEVFGPVIVIRRFKGYGLQMFREPIEWLQRSGLACVG</sequence>
<dbReference type="EMBL" id="JABCKI010000107">
    <property type="protein sequence ID" value="KAG5652660.1"/>
    <property type="molecule type" value="Genomic_DNA"/>
</dbReference>
<organism evidence="4 5">
    <name type="scientific">Sphagnurus paluster</name>
    <dbReference type="NCBI Taxonomy" id="117069"/>
    <lineage>
        <taxon>Eukaryota</taxon>
        <taxon>Fungi</taxon>
        <taxon>Dikarya</taxon>
        <taxon>Basidiomycota</taxon>
        <taxon>Agaricomycotina</taxon>
        <taxon>Agaricomycetes</taxon>
        <taxon>Agaricomycetidae</taxon>
        <taxon>Agaricales</taxon>
        <taxon>Tricholomatineae</taxon>
        <taxon>Lyophyllaceae</taxon>
        <taxon>Sphagnurus</taxon>
    </lineage>
</organism>